<reference evidence="2 3" key="1">
    <citation type="submission" date="2017-04" db="EMBL/GenBank/DDBJ databases">
        <authorList>
            <person name="Afonso C.L."/>
            <person name="Miller P.J."/>
            <person name="Scott M.A."/>
            <person name="Spackman E."/>
            <person name="Goraichik I."/>
            <person name="Dimitrov K.M."/>
            <person name="Suarez D.L."/>
            <person name="Swayne D.E."/>
        </authorList>
    </citation>
    <scope>NUCLEOTIDE SEQUENCE [LARGE SCALE GENOMIC DNA]</scope>
    <source>
        <strain evidence="2 3">DSM 21164</strain>
    </source>
</reference>
<dbReference type="AlphaFoldDB" id="A0A1W2CRH2"/>
<dbReference type="OrthoDB" id="7065534at2"/>
<sequence>MSELPKFKYQPNALELGIIEKKNIDCPVCEKNREYAYSGGIYAVEEVEFICPWCIADGSAAEKYDGMYVDDASCEEVSDQNKLTELVTKTPNYVSWQQEVWLAHHDDYCSFERYVGWKEIKHLKENLSDDIERIKSEYGLSQSEFEQYLVNDGGMQGYLFKCLHCDQHRLHIDTN</sequence>
<keyword evidence="3" id="KW-1185">Reference proteome</keyword>
<evidence type="ECO:0000256" key="1">
    <source>
        <dbReference type="ARBA" id="ARBA00008525"/>
    </source>
</evidence>
<organism evidence="2 3">
    <name type="scientific">Cellulophaga tyrosinoxydans</name>
    <dbReference type="NCBI Taxonomy" id="504486"/>
    <lineage>
        <taxon>Bacteria</taxon>
        <taxon>Pseudomonadati</taxon>
        <taxon>Bacteroidota</taxon>
        <taxon>Flavobacteriia</taxon>
        <taxon>Flavobacteriales</taxon>
        <taxon>Flavobacteriaceae</taxon>
        <taxon>Cellulophaga</taxon>
    </lineage>
</organism>
<protein>
    <recommendedName>
        <fullName evidence="4">CbrC family protein</fullName>
    </recommendedName>
</protein>
<evidence type="ECO:0008006" key="4">
    <source>
        <dbReference type="Google" id="ProtNLM"/>
    </source>
</evidence>
<evidence type="ECO:0000313" key="3">
    <source>
        <dbReference type="Proteomes" id="UP000192360"/>
    </source>
</evidence>
<comment type="similarity">
    <text evidence="1">Belongs to the UPF0167 family.</text>
</comment>
<evidence type="ECO:0000313" key="2">
    <source>
        <dbReference type="EMBL" id="SMC87248.1"/>
    </source>
</evidence>
<dbReference type="EMBL" id="FWXO01000007">
    <property type="protein sequence ID" value="SMC87248.1"/>
    <property type="molecule type" value="Genomic_DNA"/>
</dbReference>
<dbReference type="Proteomes" id="UP000192360">
    <property type="component" value="Unassembled WGS sequence"/>
</dbReference>
<accession>A0A1W2CRH2</accession>
<dbReference type="Pfam" id="PF03691">
    <property type="entry name" value="UPF0167"/>
    <property type="match status" value="1"/>
</dbReference>
<dbReference type="STRING" id="504486.SAMN05660703_3154"/>
<dbReference type="InterPro" id="IPR005363">
    <property type="entry name" value="UPF0167"/>
</dbReference>
<proteinExistence type="inferred from homology"/>
<dbReference type="RefSeq" id="WP_084063124.1">
    <property type="nucleotide sequence ID" value="NZ_FWXO01000007.1"/>
</dbReference>
<name>A0A1W2CRH2_9FLAO</name>
<gene>
    <name evidence="2" type="ORF">SAMN05660703_3154</name>
</gene>